<dbReference type="Proteomes" id="UP000182257">
    <property type="component" value="Unassembled WGS sequence"/>
</dbReference>
<protein>
    <submittedName>
        <fullName evidence="2">Uncharacterized protein</fullName>
    </submittedName>
</protein>
<proteinExistence type="predicted"/>
<evidence type="ECO:0000313" key="1">
    <source>
        <dbReference type="EMBL" id="SEA81505.1"/>
    </source>
</evidence>
<evidence type="ECO:0000313" key="2">
    <source>
        <dbReference type="EMBL" id="SHM86004.1"/>
    </source>
</evidence>
<dbReference type="AlphaFoldDB" id="A0A1M7M5M2"/>
<organism evidence="2 4">
    <name type="scientific">Xylanibacter ruminicola</name>
    <name type="common">Prevotella ruminicola</name>
    <dbReference type="NCBI Taxonomy" id="839"/>
    <lineage>
        <taxon>Bacteria</taxon>
        <taxon>Pseudomonadati</taxon>
        <taxon>Bacteroidota</taxon>
        <taxon>Bacteroidia</taxon>
        <taxon>Bacteroidales</taxon>
        <taxon>Prevotellaceae</taxon>
        <taxon>Xylanibacter</taxon>
    </lineage>
</organism>
<reference evidence="2 4" key="2">
    <citation type="submission" date="2016-11" db="EMBL/GenBank/DDBJ databases">
        <authorList>
            <person name="Jaros S."/>
            <person name="Januszkiewicz K."/>
            <person name="Wedrychowicz H."/>
        </authorList>
    </citation>
    <scope>NUCLEOTIDE SEQUENCE [LARGE SCALE GENOMIC DNA]</scope>
    <source>
        <strain evidence="2 4">BPI-34</strain>
    </source>
</reference>
<dbReference type="Proteomes" id="UP000184280">
    <property type="component" value="Unassembled WGS sequence"/>
</dbReference>
<reference evidence="1 3" key="1">
    <citation type="submission" date="2016-10" db="EMBL/GenBank/DDBJ databases">
        <authorList>
            <person name="de Groot N.N."/>
        </authorList>
    </citation>
    <scope>NUCLEOTIDE SEQUENCE [LARGE SCALE GENOMIC DNA]</scope>
    <source>
        <strain evidence="1 3">D31d</strain>
    </source>
</reference>
<dbReference type="EMBL" id="FRCJ01000007">
    <property type="protein sequence ID" value="SHM86004.1"/>
    <property type="molecule type" value="Genomic_DNA"/>
</dbReference>
<evidence type="ECO:0000313" key="3">
    <source>
        <dbReference type="Proteomes" id="UP000182257"/>
    </source>
</evidence>
<accession>A0A1M7M5M2</accession>
<name>A0A1M7M5M2_XYLRU</name>
<evidence type="ECO:0000313" key="4">
    <source>
        <dbReference type="Proteomes" id="UP000184280"/>
    </source>
</evidence>
<sequence>MFLFKWLSQLPCTQNTHLKRNFNYFVFEG</sequence>
<gene>
    <name evidence="2" type="ORF">SAMN04488494_2776</name>
    <name evidence="1" type="ORF">SAMN05216462_2645</name>
</gene>
<dbReference type="EMBL" id="FNRF01000005">
    <property type="protein sequence ID" value="SEA81505.1"/>
    <property type="molecule type" value="Genomic_DNA"/>
</dbReference>